<dbReference type="EMBL" id="JRYO01000252">
    <property type="protein sequence ID" value="KHE90606.1"/>
    <property type="molecule type" value="Genomic_DNA"/>
</dbReference>
<evidence type="ECO:0008006" key="3">
    <source>
        <dbReference type="Google" id="ProtNLM"/>
    </source>
</evidence>
<comment type="caution">
    <text evidence="1">The sequence shown here is derived from an EMBL/GenBank/DDBJ whole genome shotgun (WGS) entry which is preliminary data.</text>
</comment>
<evidence type="ECO:0000313" key="2">
    <source>
        <dbReference type="Proteomes" id="UP000030652"/>
    </source>
</evidence>
<evidence type="ECO:0000313" key="1">
    <source>
        <dbReference type="EMBL" id="KHE90606.1"/>
    </source>
</evidence>
<gene>
    <name evidence="1" type="ORF">SCABRO_03650</name>
</gene>
<dbReference type="PROSITE" id="PS51257">
    <property type="entry name" value="PROKAR_LIPOPROTEIN"/>
    <property type="match status" value="1"/>
</dbReference>
<protein>
    <recommendedName>
        <fullName evidence="3">Alginate export domain-containing protein</fullName>
    </recommendedName>
</protein>
<proteinExistence type="predicted"/>
<name>A0A0B0EEV0_9BACT</name>
<sequence length="391" mass="44986">MKTPLFITAVTIIFSLFQSCGVCEENKLNIGGYYKELFVSTKSNVTKQNFFANTQRLRLEFKKKIAPWQFNLTVDNEVLNHDFADKPDFAFVDSRRQNRTAFLDLDKVTVEKDHLYIKHTIHRASIKYYKSDFQAIIGKQAVDWGKMRFYSPLDMFNSIRLTDLEPEERMGVDAVNLNYSPDSFSGINLVYSQGKDSETTAVGLKGYCKLSTYDLSLIVASANKQKTVGFSFDGYIKDAGLRGEISYSKAHFDNNSAYPRMAVGMDYNFSNTVYLLFEQFYNGGHEEKNPFFYTFSSLRNRQIISLQKHLSSILASYELTPLIKLQNTFIYDWDGNSASVNPEIKYNVRSNVDITLGAQIYAGGETESLFETSSEFDVYENAYYFQLKWFF</sequence>
<dbReference type="Proteomes" id="UP000030652">
    <property type="component" value="Unassembled WGS sequence"/>
</dbReference>
<accession>A0A0B0EEV0</accession>
<dbReference type="eggNOG" id="ENOG5032WND">
    <property type="taxonomic scope" value="Bacteria"/>
</dbReference>
<reference evidence="1 2" key="1">
    <citation type="submission" date="2014-10" db="EMBL/GenBank/DDBJ databases">
        <title>Draft genome of anammox bacterium scalindua brodae, obtained using differential coverage binning of sequence data from two enrichment reactors.</title>
        <authorList>
            <person name="Speth D.R."/>
            <person name="Russ L."/>
            <person name="Kartal B."/>
            <person name="Op den Camp H.J."/>
            <person name="Dutilh B.E."/>
            <person name="Jetten M.S."/>
        </authorList>
    </citation>
    <scope>NUCLEOTIDE SEQUENCE [LARGE SCALE GENOMIC DNA]</scope>
    <source>
        <strain evidence="1">RU1</strain>
    </source>
</reference>
<dbReference type="AlphaFoldDB" id="A0A0B0EEV0"/>
<organism evidence="1 2">
    <name type="scientific">Candidatus Scalindua brodae</name>
    <dbReference type="NCBI Taxonomy" id="237368"/>
    <lineage>
        <taxon>Bacteria</taxon>
        <taxon>Pseudomonadati</taxon>
        <taxon>Planctomycetota</taxon>
        <taxon>Candidatus Brocadiia</taxon>
        <taxon>Candidatus Brocadiales</taxon>
        <taxon>Candidatus Scalinduaceae</taxon>
        <taxon>Candidatus Scalindua</taxon>
    </lineage>
</organism>